<evidence type="ECO:0000256" key="8">
    <source>
        <dbReference type="ARBA" id="ARBA00022989"/>
    </source>
</evidence>
<evidence type="ECO:0000259" key="12">
    <source>
        <dbReference type="Pfam" id="PF07819"/>
    </source>
</evidence>
<keyword evidence="6 10" id="KW-0256">Endoplasmic reticulum</keyword>
<dbReference type="Pfam" id="PF25141">
    <property type="entry name" value="PGAP1_2nd"/>
    <property type="match status" value="1"/>
</dbReference>
<keyword evidence="5 10" id="KW-0378">Hydrolase</keyword>
<dbReference type="PANTHER" id="PTHR15495:SF7">
    <property type="entry name" value="GPI INOSITOL-DEACYLASE"/>
    <property type="match status" value="1"/>
</dbReference>
<feature type="transmembrane region" description="Helical" evidence="10">
    <location>
        <begin position="963"/>
        <end position="981"/>
    </location>
</feature>
<dbReference type="InterPro" id="IPR039529">
    <property type="entry name" value="PGAP1/BST1"/>
</dbReference>
<sequence length="984" mass="110027">MRSPLPLIACLGMLLAALIAVSYVQPLQGSDAPGCTVPYMNPGYSRVVAFDTSHTAYARKYSLYLYREEDVDPVPPQHDEGFAMLDGVPLLFIPGNAGSFRQVRSLAAKLADTYFGHYQHDAKTNPQARNYDVFTADFNEDFTAFHGRTMLDQAEYLNEAVKFILSLYSNNHDPPQSVVIVGHSMGGVVARAMVTLPNYVPGSINTIVTLASPHAASPLTFDGDLIRLYSSIDRFWYDGYDESLNGSVAHARLANVSLISITGGMLDDTLPADYTTLAAMVPATNGFTAYTTGITEVWSPIDHLAIVWCDQLRHRLARALLDIVDVSAPQRTYSLDKRMSIFRQHLLSGFEDYATQDKLVHHYNHTFNVKRDDIDASTQFSVAEQHPGHHVTVFDVANNTDFVMLTSVPPTVWPEFVANHYINPSVLLCRATNTSRADYDVSTRRQPTVVQQCIDVSLDYNVVPNPHHPLKSSALGGETSPYFAIQYNSSALAEWDTVVVFDRLTPSDDDAVLQAQSYPSNPPHYTISGGLAALAWGQSITLPADRPMVSEVAVPGAWSSILAYNVIFRPKLRHGSSWSMVRQWGTEPYETKWHVDGDLSSLVITKHGIAPYTPFRVTEKTDHGVNFQIWQSSPSEALEVHVRVNWWVSLRLLVLRYRLALVAICVSISLAVMCCQIRVYQTTHRWPDFVQAMAYLVTPPVLIAVMVTLIILTPLTKVSWIQEALDLIDPVVLRDPNDINLSLRRDYRLNSFYLGLEESFLWFLGPMFFTIGVGLVYSSALVISLLGSGLRRGFRRVMPTPTEEPKPLAEVEIRSKSSPSVAASVWSRRRTIVMGTMIVLVPFYLPYSVVYVACVVIQALKVCRYAITESASNYHYQMTLLMVMLWTLPVNIPILVVFVHNIAVNWTTPFSSHHNLLSILPILIVTRLGSIPNFGKNTYTRVVVGYLAYCIGYCVVYGVRHTFWIHHLVNALCCLLIFGYIDPR</sequence>
<keyword evidence="9 10" id="KW-0472">Membrane</keyword>
<dbReference type="GO" id="GO:0015031">
    <property type="term" value="P:protein transport"/>
    <property type="evidence" value="ECO:0007669"/>
    <property type="project" value="UniProtKB-KW"/>
</dbReference>
<keyword evidence="8 10" id="KW-1133">Transmembrane helix</keyword>
<evidence type="ECO:0000256" key="10">
    <source>
        <dbReference type="RuleBase" id="RU365011"/>
    </source>
</evidence>
<dbReference type="OrthoDB" id="348976at2759"/>
<feature type="transmembrane region" description="Helical" evidence="10">
    <location>
        <begin position="692"/>
        <end position="712"/>
    </location>
</feature>
<keyword evidence="11" id="KW-0732">Signal</keyword>
<evidence type="ECO:0000256" key="7">
    <source>
        <dbReference type="ARBA" id="ARBA00022927"/>
    </source>
</evidence>
<comment type="subcellular location">
    <subcellularLocation>
        <location evidence="1">Endoplasmic reticulum membrane</location>
        <topology evidence="1">Multi-pass membrane protein</topology>
    </subcellularLocation>
</comment>
<evidence type="ECO:0000256" key="5">
    <source>
        <dbReference type="ARBA" id="ARBA00022801"/>
    </source>
</evidence>
<feature type="transmembrane region" description="Helical" evidence="10">
    <location>
        <begin position="880"/>
        <end position="903"/>
    </location>
</feature>
<feature type="transmembrane region" description="Helical" evidence="10">
    <location>
        <begin position="760"/>
        <end position="786"/>
    </location>
</feature>
<dbReference type="EMBL" id="SWFT01000102">
    <property type="protein sequence ID" value="KAA8901498.1"/>
    <property type="molecule type" value="Genomic_DNA"/>
</dbReference>
<dbReference type="GO" id="GO:0006888">
    <property type="term" value="P:endoplasmic reticulum to Golgi vesicle-mediated transport"/>
    <property type="evidence" value="ECO:0007669"/>
    <property type="project" value="TreeGrafter"/>
</dbReference>
<dbReference type="AlphaFoldDB" id="A0A642UM49"/>
<dbReference type="GeneID" id="54781858"/>
<dbReference type="GO" id="GO:0050185">
    <property type="term" value="F:phosphatidylinositol deacylase activity"/>
    <property type="evidence" value="ECO:0007669"/>
    <property type="project" value="TreeGrafter"/>
</dbReference>
<dbReference type="Gene3D" id="3.40.50.1820">
    <property type="entry name" value="alpha/beta hydrolase"/>
    <property type="match status" value="1"/>
</dbReference>
<feature type="transmembrane region" description="Helical" evidence="10">
    <location>
        <begin position="837"/>
        <end position="860"/>
    </location>
</feature>
<evidence type="ECO:0000256" key="4">
    <source>
        <dbReference type="ARBA" id="ARBA00022692"/>
    </source>
</evidence>
<keyword evidence="15" id="KW-1185">Reference proteome</keyword>
<comment type="similarity">
    <text evidence="2 10">Belongs to the GPI inositol-deacylase family.</text>
</comment>
<dbReference type="GO" id="GO:0005789">
    <property type="term" value="C:endoplasmic reticulum membrane"/>
    <property type="evidence" value="ECO:0007669"/>
    <property type="project" value="UniProtKB-SubCell"/>
</dbReference>
<protein>
    <recommendedName>
        <fullName evidence="10">GPI inositol-deacylase</fullName>
        <ecNumber evidence="10">3.1.-.-</ecNumber>
    </recommendedName>
</protein>
<keyword evidence="3 10" id="KW-0813">Transport</keyword>
<evidence type="ECO:0000256" key="11">
    <source>
        <dbReference type="SAM" id="SignalP"/>
    </source>
</evidence>
<feature type="domain" description="GPI inositol-deacylase PGAP1-like alpha/beta" evidence="12">
    <location>
        <begin position="85"/>
        <end position="322"/>
    </location>
</feature>
<feature type="domain" description="GPI inositol-deacylase transmembrane" evidence="13">
    <location>
        <begin position="660"/>
        <end position="978"/>
    </location>
</feature>
<evidence type="ECO:0000256" key="2">
    <source>
        <dbReference type="ARBA" id="ARBA00006931"/>
    </source>
</evidence>
<evidence type="ECO:0000259" key="13">
    <source>
        <dbReference type="Pfam" id="PF25140"/>
    </source>
</evidence>
<evidence type="ECO:0000256" key="1">
    <source>
        <dbReference type="ARBA" id="ARBA00004477"/>
    </source>
</evidence>
<gene>
    <name evidence="14" type="ORF">DIURU_003207</name>
</gene>
<feature type="transmembrane region" description="Helical" evidence="10">
    <location>
        <begin position="659"/>
        <end position="680"/>
    </location>
</feature>
<evidence type="ECO:0000313" key="15">
    <source>
        <dbReference type="Proteomes" id="UP000449547"/>
    </source>
</evidence>
<dbReference type="SUPFAM" id="SSF53474">
    <property type="entry name" value="alpha/beta-Hydrolases"/>
    <property type="match status" value="1"/>
</dbReference>
<dbReference type="Proteomes" id="UP000449547">
    <property type="component" value="Unassembled WGS sequence"/>
</dbReference>
<feature type="transmembrane region" description="Helical" evidence="10">
    <location>
        <begin position="938"/>
        <end position="956"/>
    </location>
</feature>
<comment type="caution">
    <text evidence="14">The sequence shown here is derived from an EMBL/GenBank/DDBJ whole genome shotgun (WGS) entry which is preliminary data.</text>
</comment>
<dbReference type="PANTHER" id="PTHR15495">
    <property type="entry name" value="NEGATIVE REGULATOR OF VESICLE FORMATION-RELATED"/>
    <property type="match status" value="1"/>
</dbReference>
<dbReference type="GO" id="GO:0006505">
    <property type="term" value="P:GPI anchor metabolic process"/>
    <property type="evidence" value="ECO:0007669"/>
    <property type="project" value="TreeGrafter"/>
</dbReference>
<dbReference type="Pfam" id="PF25140">
    <property type="entry name" value="PGAP1_TMD"/>
    <property type="match status" value="1"/>
</dbReference>
<feature type="signal peptide" evidence="11">
    <location>
        <begin position="1"/>
        <end position="29"/>
    </location>
</feature>
<comment type="function">
    <text evidence="10">Involved in inositol deacylation of GPI-anchored proteins which plays important roles in the quality control and ER-associated degradation of GPI-anchored proteins.</text>
</comment>
<evidence type="ECO:0000256" key="6">
    <source>
        <dbReference type="ARBA" id="ARBA00022824"/>
    </source>
</evidence>
<dbReference type="InterPro" id="IPR029058">
    <property type="entry name" value="AB_hydrolase_fold"/>
</dbReference>
<feature type="chain" id="PRO_5025059968" description="GPI inositol-deacylase" evidence="11">
    <location>
        <begin position="30"/>
        <end position="984"/>
    </location>
</feature>
<dbReference type="InterPro" id="IPR056824">
    <property type="entry name" value="PGAP1_TMD"/>
</dbReference>
<evidence type="ECO:0000256" key="3">
    <source>
        <dbReference type="ARBA" id="ARBA00022448"/>
    </source>
</evidence>
<dbReference type="InterPro" id="IPR012908">
    <property type="entry name" value="PGAP1-ab_dom-like"/>
</dbReference>
<dbReference type="RefSeq" id="XP_034011979.1">
    <property type="nucleotide sequence ID" value="XM_034155944.1"/>
</dbReference>
<accession>A0A642UM49</accession>
<keyword evidence="4 10" id="KW-0812">Transmembrane</keyword>
<proteinExistence type="inferred from homology"/>
<dbReference type="OMA" id="WVRNLAV"/>
<keyword evidence="7 10" id="KW-0653">Protein transport</keyword>
<dbReference type="Pfam" id="PF07819">
    <property type="entry name" value="PGAP1"/>
    <property type="match status" value="1"/>
</dbReference>
<dbReference type="EC" id="3.1.-.-" evidence="10"/>
<reference evidence="14 15" key="1">
    <citation type="submission" date="2019-07" db="EMBL/GenBank/DDBJ databases">
        <title>Genome assembly of two rare yeast pathogens: Diutina rugosa and Trichomonascus ciferrii.</title>
        <authorList>
            <person name="Mixao V."/>
            <person name="Saus E."/>
            <person name="Hansen A."/>
            <person name="Lass-Flor C."/>
            <person name="Gabaldon T."/>
        </authorList>
    </citation>
    <scope>NUCLEOTIDE SEQUENCE [LARGE SCALE GENOMIC DNA]</scope>
    <source>
        <strain evidence="14 15">CBS 613</strain>
    </source>
</reference>
<dbReference type="VEuPathDB" id="FungiDB:DIURU_003207"/>
<organism evidence="14 15">
    <name type="scientific">Diutina rugosa</name>
    <name type="common">Yeast</name>
    <name type="synonym">Candida rugosa</name>
    <dbReference type="NCBI Taxonomy" id="5481"/>
    <lineage>
        <taxon>Eukaryota</taxon>
        <taxon>Fungi</taxon>
        <taxon>Dikarya</taxon>
        <taxon>Ascomycota</taxon>
        <taxon>Saccharomycotina</taxon>
        <taxon>Pichiomycetes</taxon>
        <taxon>Debaryomycetaceae</taxon>
        <taxon>Diutina</taxon>
    </lineage>
</organism>
<evidence type="ECO:0000313" key="14">
    <source>
        <dbReference type="EMBL" id="KAA8901498.1"/>
    </source>
</evidence>
<name>A0A642UM49_DIURU</name>
<evidence type="ECO:0000256" key="9">
    <source>
        <dbReference type="ARBA" id="ARBA00023136"/>
    </source>
</evidence>